<dbReference type="Proteomes" id="UP001596004">
    <property type="component" value="Unassembled WGS sequence"/>
</dbReference>
<dbReference type="InterPro" id="IPR002347">
    <property type="entry name" value="SDR_fam"/>
</dbReference>
<comment type="pathway">
    <text evidence="3">Isoprenoid biosynthesis; isopentenyl diphosphate biosynthesis via DXP pathway; isopentenyl diphosphate from 1-deoxy-D-xylulose 5-phosphate: step 2/6.</text>
</comment>
<dbReference type="EMBL" id="JBHSFP010000006">
    <property type="protein sequence ID" value="MFC4531532.1"/>
    <property type="molecule type" value="Genomic_DNA"/>
</dbReference>
<evidence type="ECO:0000256" key="3">
    <source>
        <dbReference type="HAMAP-Rule" id="MF_00108"/>
    </source>
</evidence>
<dbReference type="CDD" id="cd02516">
    <property type="entry name" value="CDP-ME_synthetase"/>
    <property type="match status" value="1"/>
</dbReference>
<name>A0ABV9CFB5_9ACTN</name>
<evidence type="ECO:0000256" key="2">
    <source>
        <dbReference type="ARBA" id="ARBA00022695"/>
    </source>
</evidence>
<reference evidence="5" key="1">
    <citation type="journal article" date="2019" name="Int. J. Syst. Evol. Microbiol.">
        <title>The Global Catalogue of Microorganisms (GCM) 10K type strain sequencing project: providing services to taxonomists for standard genome sequencing and annotation.</title>
        <authorList>
            <consortium name="The Broad Institute Genomics Platform"/>
            <consortium name="The Broad Institute Genome Sequencing Center for Infectious Disease"/>
            <person name="Wu L."/>
            <person name="Ma J."/>
        </authorList>
    </citation>
    <scope>NUCLEOTIDE SEQUENCE [LARGE SCALE GENOMIC DNA]</scope>
    <source>
        <strain evidence="5">CGMCC 4.7132</strain>
    </source>
</reference>
<dbReference type="RefSeq" id="WP_380840158.1">
    <property type="nucleotide sequence ID" value="NZ_JBHSFP010000006.1"/>
</dbReference>
<evidence type="ECO:0000313" key="4">
    <source>
        <dbReference type="EMBL" id="MFC4531532.1"/>
    </source>
</evidence>
<dbReference type="Gene3D" id="3.40.50.720">
    <property type="entry name" value="NAD(P)-binding Rossmann-like Domain"/>
    <property type="match status" value="1"/>
</dbReference>
<sequence length="474" mass="49799">MAAQEPGPPSAEQGRRRTVGVVLAGGVGQRVGLNMPKQLLKVAGRTIIEHTLAVFEAAPEIDEIVVLMAPGHVAEAEEIVRRGGFGKVSTVVEGGASRTESTWRALRAIGSEECDVLLHDAVRPLLEPRIISDCVEALRTHRAVGVAIPSSDTMVVAASGPHGEVIQDVPDRSRLRRVQTPQCFRLSVIRQAYERAFADPEFATRPATDDCGVVLRYLPQVPIRIVPGSEHNMKVTHRVDVHIAERLFELAGRAAPAAAGPQARRRAFEGRTVVVFDGGGDDGLGARVAALAAGYGAAVHRFSRDRDGVRVEDPASVSDALDRVAKETGRVDHVLDASGMPRAGRPGDPADQAMAEAVQIGFLGPVTVARAAFPHLRETGGRLVLTVAPSAAFGRAGAGPDASARAARAAVAELTRALAEEWSEAGVRVNCVNTEPEGTGGAAGEPSPRAIAEVTLDLLVSGLTGRVVDLPGRP</sequence>
<dbReference type="InterPro" id="IPR034683">
    <property type="entry name" value="IspD/TarI"/>
</dbReference>
<dbReference type="SUPFAM" id="SSF51735">
    <property type="entry name" value="NAD(P)-binding Rossmann-fold domains"/>
    <property type="match status" value="1"/>
</dbReference>
<evidence type="ECO:0000256" key="1">
    <source>
        <dbReference type="ARBA" id="ARBA00022679"/>
    </source>
</evidence>
<keyword evidence="5" id="KW-1185">Reference proteome</keyword>
<feature type="site" description="Transition state stabilizer" evidence="3">
    <location>
        <position position="37"/>
    </location>
</feature>
<accession>A0ABV9CFB5</accession>
<evidence type="ECO:0000313" key="5">
    <source>
        <dbReference type="Proteomes" id="UP001596004"/>
    </source>
</evidence>
<dbReference type="EC" id="2.7.7.60" evidence="3"/>
<comment type="similarity">
    <text evidence="3">Belongs to the IspD/TarI cytidylyltransferase family. IspD subfamily.</text>
</comment>
<comment type="catalytic activity">
    <reaction evidence="3">
        <text>2-C-methyl-D-erythritol 4-phosphate + CTP + H(+) = 4-CDP-2-C-methyl-D-erythritol + diphosphate</text>
        <dbReference type="Rhea" id="RHEA:13429"/>
        <dbReference type="ChEBI" id="CHEBI:15378"/>
        <dbReference type="ChEBI" id="CHEBI:33019"/>
        <dbReference type="ChEBI" id="CHEBI:37563"/>
        <dbReference type="ChEBI" id="CHEBI:57823"/>
        <dbReference type="ChEBI" id="CHEBI:58262"/>
        <dbReference type="EC" id="2.7.7.60"/>
    </reaction>
</comment>
<dbReference type="Pfam" id="PF01128">
    <property type="entry name" value="IspD"/>
    <property type="match status" value="1"/>
</dbReference>
<proteinExistence type="inferred from homology"/>
<dbReference type="InterPro" id="IPR036291">
    <property type="entry name" value="NAD(P)-bd_dom_sf"/>
</dbReference>
<keyword evidence="2 3" id="KW-0548">Nucleotidyltransferase</keyword>
<protein>
    <recommendedName>
        <fullName evidence="3">2-C-methyl-D-erythritol 4-phosphate cytidylyltransferase</fullName>
        <ecNumber evidence="3">2.7.7.60</ecNumber>
    </recommendedName>
    <alternativeName>
        <fullName evidence="3">4-diphosphocytidyl-2C-methyl-D-erythritol synthase</fullName>
    </alternativeName>
    <alternativeName>
        <fullName evidence="3">MEP cytidylyltransferase</fullName>
        <shortName evidence="3">MCT</shortName>
    </alternativeName>
</protein>
<feature type="site" description="Transition state stabilizer" evidence="3">
    <location>
        <position position="30"/>
    </location>
</feature>
<keyword evidence="3" id="KW-0414">Isoprene biosynthesis</keyword>
<feature type="site" description="Positions MEP for the nucleophilic attack" evidence="3">
    <location>
        <position position="234"/>
    </location>
</feature>
<dbReference type="InterPro" id="IPR050088">
    <property type="entry name" value="IspD/TarI_cytidylyltransf_bact"/>
</dbReference>
<dbReference type="Gene3D" id="3.90.550.10">
    <property type="entry name" value="Spore Coat Polysaccharide Biosynthesis Protein SpsA, Chain A"/>
    <property type="match status" value="1"/>
</dbReference>
<dbReference type="Pfam" id="PF13561">
    <property type="entry name" value="adh_short_C2"/>
    <property type="match status" value="1"/>
</dbReference>
<feature type="site" description="Positions MEP for the nucleophilic attack" evidence="3">
    <location>
        <position position="172"/>
    </location>
</feature>
<dbReference type="SUPFAM" id="SSF53448">
    <property type="entry name" value="Nucleotide-diphospho-sugar transferases"/>
    <property type="match status" value="1"/>
</dbReference>
<comment type="function">
    <text evidence="3">Catalyzes the formation of 4-diphosphocytidyl-2-C-methyl-D-erythritol from CTP and 2-C-methyl-D-erythritol 4-phosphate (MEP).</text>
</comment>
<comment type="caution">
    <text evidence="4">The sequence shown here is derived from an EMBL/GenBank/DDBJ whole genome shotgun (WGS) entry which is preliminary data.</text>
</comment>
<dbReference type="InterPro" id="IPR029044">
    <property type="entry name" value="Nucleotide-diphossugar_trans"/>
</dbReference>
<dbReference type="PANTHER" id="PTHR32125">
    <property type="entry name" value="2-C-METHYL-D-ERYTHRITOL 4-PHOSPHATE CYTIDYLYLTRANSFERASE, CHLOROPLASTIC"/>
    <property type="match status" value="1"/>
</dbReference>
<dbReference type="HAMAP" id="MF_00108">
    <property type="entry name" value="IspD"/>
    <property type="match status" value="1"/>
</dbReference>
<dbReference type="PANTHER" id="PTHR32125:SF4">
    <property type="entry name" value="2-C-METHYL-D-ERYTHRITOL 4-PHOSPHATE CYTIDYLYLTRANSFERASE, CHLOROPLASTIC"/>
    <property type="match status" value="1"/>
</dbReference>
<dbReference type="InterPro" id="IPR001228">
    <property type="entry name" value="IspD"/>
</dbReference>
<organism evidence="4 5">
    <name type="scientific">Sphaerisporangium dianthi</name>
    <dbReference type="NCBI Taxonomy" id="1436120"/>
    <lineage>
        <taxon>Bacteria</taxon>
        <taxon>Bacillati</taxon>
        <taxon>Actinomycetota</taxon>
        <taxon>Actinomycetes</taxon>
        <taxon>Streptosporangiales</taxon>
        <taxon>Streptosporangiaceae</taxon>
        <taxon>Sphaerisporangium</taxon>
    </lineage>
</organism>
<gene>
    <name evidence="3" type="primary">ispD</name>
    <name evidence="4" type="ORF">ACFO60_12215</name>
</gene>
<keyword evidence="1 3" id="KW-0808">Transferase</keyword>
<dbReference type="PRINTS" id="PR00081">
    <property type="entry name" value="GDHRDH"/>
</dbReference>